<comment type="caution">
    <text evidence="1">The sequence shown here is derived from an EMBL/GenBank/DDBJ whole genome shotgun (WGS) entry which is preliminary data.</text>
</comment>
<protein>
    <submittedName>
        <fullName evidence="1">Uncharacterized protein</fullName>
    </submittedName>
</protein>
<evidence type="ECO:0000313" key="1">
    <source>
        <dbReference type="EMBL" id="KAJ7417918.1"/>
    </source>
</evidence>
<evidence type="ECO:0000313" key="2">
    <source>
        <dbReference type="Proteomes" id="UP001145742"/>
    </source>
</evidence>
<proteinExistence type="predicted"/>
<gene>
    <name evidence="1" type="ORF">WISP_61957</name>
</gene>
<dbReference type="EMBL" id="WHWB01033714">
    <property type="protein sequence ID" value="KAJ7417918.1"/>
    <property type="molecule type" value="Genomic_DNA"/>
</dbReference>
<reference evidence="1" key="1">
    <citation type="submission" date="2019-10" db="EMBL/GenBank/DDBJ databases">
        <authorList>
            <person name="Soares A.E.R."/>
            <person name="Aleixo A."/>
            <person name="Schneider P."/>
            <person name="Miyaki C.Y."/>
            <person name="Schneider M.P."/>
            <person name="Mello C."/>
            <person name="Vasconcelos A.T.R."/>
        </authorList>
    </citation>
    <scope>NUCLEOTIDE SEQUENCE</scope>
    <source>
        <tissue evidence="1">Muscle</tissue>
    </source>
</reference>
<dbReference type="Proteomes" id="UP001145742">
    <property type="component" value="Unassembled WGS sequence"/>
</dbReference>
<name>A0ABQ9DG99_9PASS</name>
<organism evidence="1 2">
    <name type="scientific">Willisornis vidua</name>
    <name type="common">Xingu scale-backed antbird</name>
    <dbReference type="NCBI Taxonomy" id="1566151"/>
    <lineage>
        <taxon>Eukaryota</taxon>
        <taxon>Metazoa</taxon>
        <taxon>Chordata</taxon>
        <taxon>Craniata</taxon>
        <taxon>Vertebrata</taxon>
        <taxon>Euteleostomi</taxon>
        <taxon>Archelosauria</taxon>
        <taxon>Archosauria</taxon>
        <taxon>Dinosauria</taxon>
        <taxon>Saurischia</taxon>
        <taxon>Theropoda</taxon>
        <taxon>Coelurosauria</taxon>
        <taxon>Aves</taxon>
        <taxon>Neognathae</taxon>
        <taxon>Neoaves</taxon>
        <taxon>Telluraves</taxon>
        <taxon>Australaves</taxon>
        <taxon>Passeriformes</taxon>
        <taxon>Thamnophilidae</taxon>
        <taxon>Willisornis</taxon>
    </lineage>
</organism>
<sequence>MSTDKKASDILVCISHSVASMARTVDQPSVLVTGEATPRVLCSVLALHDKKDIEVLEHVQRRATELGNCLEHKSDEEQLRKVEAFSLEKRRLRGDLTSLYNCLKGGCSQQGLSLFSHITRNRPRGNRPKLHQRRFRLDIKENFFTERLVRH</sequence>
<accession>A0ABQ9DG99</accession>
<keyword evidence="2" id="KW-1185">Reference proteome</keyword>